<organism evidence="9 10">
    <name type="scientific">Temnothorax longispinosus</name>
    <dbReference type="NCBI Taxonomy" id="300112"/>
    <lineage>
        <taxon>Eukaryota</taxon>
        <taxon>Metazoa</taxon>
        <taxon>Ecdysozoa</taxon>
        <taxon>Arthropoda</taxon>
        <taxon>Hexapoda</taxon>
        <taxon>Insecta</taxon>
        <taxon>Pterygota</taxon>
        <taxon>Neoptera</taxon>
        <taxon>Endopterygota</taxon>
        <taxon>Hymenoptera</taxon>
        <taxon>Apocrita</taxon>
        <taxon>Aculeata</taxon>
        <taxon>Formicoidea</taxon>
        <taxon>Formicidae</taxon>
        <taxon>Myrmicinae</taxon>
        <taxon>Temnothorax</taxon>
    </lineage>
</organism>
<keyword evidence="5" id="KW-0804">Transcription</keyword>
<dbReference type="STRING" id="300112.A0A4S2KCF3"/>
<evidence type="ECO:0000256" key="6">
    <source>
        <dbReference type="ARBA" id="ARBA00023242"/>
    </source>
</evidence>
<reference evidence="9 10" key="1">
    <citation type="journal article" date="2019" name="Philos. Trans. R. Soc. Lond., B, Biol. Sci.">
        <title>Ant behaviour and brain gene expression of defending hosts depend on the ecological success of the intruding social parasite.</title>
        <authorList>
            <person name="Kaur R."/>
            <person name="Stoldt M."/>
            <person name="Jongepier E."/>
            <person name="Feldmeyer B."/>
            <person name="Menzel F."/>
            <person name="Bornberg-Bauer E."/>
            <person name="Foitzik S."/>
        </authorList>
    </citation>
    <scope>NUCLEOTIDE SEQUENCE [LARGE SCALE GENOMIC DNA]</scope>
    <source>
        <tissue evidence="9">Whole body</tissue>
    </source>
</reference>
<comment type="caution">
    <text evidence="9">The sequence shown here is derived from an EMBL/GenBank/DDBJ whole genome shotgun (WGS) entry which is preliminary data.</text>
</comment>
<feature type="domain" description="BZIP" evidence="8">
    <location>
        <begin position="269"/>
        <end position="319"/>
    </location>
</feature>
<dbReference type="PANTHER" id="PTHR11988:SF42">
    <property type="entry name" value="PROTEIN GIANT"/>
    <property type="match status" value="1"/>
</dbReference>
<dbReference type="AlphaFoldDB" id="A0A4S2KCF3"/>
<dbReference type="InterPro" id="IPR046347">
    <property type="entry name" value="bZIP_sf"/>
</dbReference>
<keyword evidence="3" id="KW-0805">Transcription regulation</keyword>
<keyword evidence="10" id="KW-1185">Reference proteome</keyword>
<dbReference type="SMART" id="SM00338">
    <property type="entry name" value="BRLZ"/>
    <property type="match status" value="1"/>
</dbReference>
<dbReference type="Proteomes" id="UP000310200">
    <property type="component" value="Unassembled WGS sequence"/>
</dbReference>
<evidence type="ECO:0000256" key="7">
    <source>
        <dbReference type="SAM" id="MobiDB-lite"/>
    </source>
</evidence>
<evidence type="ECO:0000313" key="10">
    <source>
        <dbReference type="Proteomes" id="UP000310200"/>
    </source>
</evidence>
<evidence type="ECO:0000259" key="8">
    <source>
        <dbReference type="PROSITE" id="PS50217"/>
    </source>
</evidence>
<dbReference type="GO" id="GO:0000981">
    <property type="term" value="F:DNA-binding transcription factor activity, RNA polymerase II-specific"/>
    <property type="evidence" value="ECO:0007669"/>
    <property type="project" value="TreeGrafter"/>
</dbReference>
<dbReference type="PROSITE" id="PS50217">
    <property type="entry name" value="BZIP"/>
    <property type="match status" value="1"/>
</dbReference>
<dbReference type="EMBL" id="QBLH01002819">
    <property type="protein sequence ID" value="TGZ46740.1"/>
    <property type="molecule type" value="Genomic_DNA"/>
</dbReference>
<evidence type="ECO:0000256" key="1">
    <source>
        <dbReference type="ARBA" id="ARBA00004123"/>
    </source>
</evidence>
<dbReference type="InterPro" id="IPR004827">
    <property type="entry name" value="bZIP"/>
</dbReference>
<dbReference type="GO" id="GO:0000978">
    <property type="term" value="F:RNA polymerase II cis-regulatory region sequence-specific DNA binding"/>
    <property type="evidence" value="ECO:0007669"/>
    <property type="project" value="TreeGrafter"/>
</dbReference>
<proteinExistence type="inferred from homology"/>
<evidence type="ECO:0000256" key="2">
    <source>
        <dbReference type="ARBA" id="ARBA00006079"/>
    </source>
</evidence>
<comment type="subcellular location">
    <subcellularLocation>
        <location evidence="1">Nucleus</location>
    </subcellularLocation>
</comment>
<sequence>MHGIMTNYKQDCGKHPYSTEQKDGLDLTVFAMDLRKKNDVNRVSSDIHEIMNQSIDLSQARNEKLRCDQINVKERDEQGERDEGDGLSVEGSSSMLSPYSESNSPKIESVDYYENSSQLKHNATLTNMCDTPGVTMTTLQQLSQPVLPNEAAKIPIAMPMHVPLLIQHNEAERIISLPAHTPTHTECSTSTDVALITSSQGKKTPRPFKAYQKNLTHIARLPYDHNSDERYAMFRKKMLESMQTNPSNSKARKVSKSPGLPTSTVDEKDAAYWERRRKNNEAAKRSREARRAKEDDLAIRAAFLEHENQQLRRELENLQLISDIITTACNNDI</sequence>
<comment type="similarity">
    <text evidence="2">Belongs to the bZIP family. NFIL3 subfamily.</text>
</comment>
<gene>
    <name evidence="9" type="ORF">DBV15_05507</name>
</gene>
<dbReference type="FunFam" id="1.20.5.170:FF:000025">
    <property type="entry name" value="nuclear factor interleukin-3-regulated protein-like"/>
    <property type="match status" value="1"/>
</dbReference>
<accession>A0A4S2KCF3</accession>
<dbReference type="Gene3D" id="1.20.5.170">
    <property type="match status" value="1"/>
</dbReference>
<dbReference type="InterPro" id="IPR040223">
    <property type="entry name" value="PAR_bZIP"/>
</dbReference>
<evidence type="ECO:0000256" key="4">
    <source>
        <dbReference type="ARBA" id="ARBA00023125"/>
    </source>
</evidence>
<name>A0A4S2KCF3_9HYME</name>
<feature type="region of interest" description="Disordered" evidence="7">
    <location>
        <begin position="73"/>
        <end position="105"/>
    </location>
</feature>
<keyword evidence="6" id="KW-0539">Nucleus</keyword>
<keyword evidence="4" id="KW-0238">DNA-binding</keyword>
<evidence type="ECO:0000313" key="9">
    <source>
        <dbReference type="EMBL" id="TGZ46740.1"/>
    </source>
</evidence>
<dbReference type="Pfam" id="PF07716">
    <property type="entry name" value="bZIP_2"/>
    <property type="match status" value="1"/>
</dbReference>
<dbReference type="PANTHER" id="PTHR11988">
    <property type="entry name" value="THYROTROPH EMBRYONIC FACTOR RELATED"/>
    <property type="match status" value="1"/>
</dbReference>
<dbReference type="GO" id="GO:0005634">
    <property type="term" value="C:nucleus"/>
    <property type="evidence" value="ECO:0007669"/>
    <property type="project" value="UniProtKB-SubCell"/>
</dbReference>
<dbReference type="CDD" id="cd14695">
    <property type="entry name" value="bZIP_HLF"/>
    <property type="match status" value="1"/>
</dbReference>
<feature type="compositionally biased region" description="Basic and acidic residues" evidence="7">
    <location>
        <begin position="265"/>
        <end position="292"/>
    </location>
</feature>
<feature type="region of interest" description="Disordered" evidence="7">
    <location>
        <begin position="242"/>
        <end position="292"/>
    </location>
</feature>
<protein>
    <submittedName>
        <fullName evidence="9">Hepatic leukemia factor</fullName>
    </submittedName>
</protein>
<feature type="compositionally biased region" description="Polar residues" evidence="7">
    <location>
        <begin position="90"/>
        <end position="105"/>
    </location>
</feature>
<evidence type="ECO:0000256" key="3">
    <source>
        <dbReference type="ARBA" id="ARBA00023015"/>
    </source>
</evidence>
<evidence type="ECO:0000256" key="5">
    <source>
        <dbReference type="ARBA" id="ARBA00023163"/>
    </source>
</evidence>
<dbReference type="SUPFAM" id="SSF57959">
    <property type="entry name" value="Leucine zipper domain"/>
    <property type="match status" value="1"/>
</dbReference>